<protein>
    <submittedName>
        <fullName evidence="2">Uncharacterized protein</fullName>
    </submittedName>
</protein>
<proteinExistence type="predicted"/>
<evidence type="ECO:0000313" key="3">
    <source>
        <dbReference type="Proteomes" id="UP001190700"/>
    </source>
</evidence>
<dbReference type="AlphaFoldDB" id="A0AAE0BEU6"/>
<keyword evidence="3" id="KW-1185">Reference proteome</keyword>
<evidence type="ECO:0000256" key="1">
    <source>
        <dbReference type="SAM" id="MobiDB-lite"/>
    </source>
</evidence>
<accession>A0AAE0BEU6</accession>
<feature type="compositionally biased region" description="Acidic residues" evidence="1">
    <location>
        <begin position="245"/>
        <end position="263"/>
    </location>
</feature>
<name>A0AAE0BEU6_9CHLO</name>
<reference evidence="2 3" key="1">
    <citation type="journal article" date="2015" name="Genome Biol. Evol.">
        <title>Comparative Genomics of a Bacterivorous Green Alga Reveals Evolutionary Causalities and Consequences of Phago-Mixotrophic Mode of Nutrition.</title>
        <authorList>
            <person name="Burns J.A."/>
            <person name="Paasch A."/>
            <person name="Narechania A."/>
            <person name="Kim E."/>
        </authorList>
    </citation>
    <scope>NUCLEOTIDE SEQUENCE [LARGE SCALE GENOMIC DNA]</scope>
    <source>
        <strain evidence="2 3">PLY_AMNH</strain>
    </source>
</reference>
<sequence length="263" mass="29231">MGFCLDTTDTNCAETHVTVHNKSSCEKASVEVPVWIRMLAHAKSLHVKNASRIKQVVLTTMNVKDCPDSVSLHMRRLIQPPGEPGGVYKANNGGKLAASLKAIIERTMKEFKTQDDENCLIPLEESHPEFKSYLPKKYKKKQIKQLSGKQSSEMSWDQWLAVALPHRSNVSAHILRDMKNALTVCENLSICEEIQNVIKNRTVTASNGSALKVGIRSILSRHAPHALPVQSKAVRKTKPGKVECSDTEEECSDENIEDTDSDS</sequence>
<gene>
    <name evidence="2" type="ORF">CYMTET_55228</name>
</gene>
<feature type="region of interest" description="Disordered" evidence="1">
    <location>
        <begin position="233"/>
        <end position="263"/>
    </location>
</feature>
<evidence type="ECO:0000313" key="2">
    <source>
        <dbReference type="EMBL" id="KAK3234678.1"/>
    </source>
</evidence>
<dbReference type="EMBL" id="LGRX02035483">
    <property type="protein sequence ID" value="KAK3234678.1"/>
    <property type="molecule type" value="Genomic_DNA"/>
</dbReference>
<comment type="caution">
    <text evidence="2">The sequence shown here is derived from an EMBL/GenBank/DDBJ whole genome shotgun (WGS) entry which is preliminary data.</text>
</comment>
<dbReference type="Proteomes" id="UP001190700">
    <property type="component" value="Unassembled WGS sequence"/>
</dbReference>
<organism evidence="2 3">
    <name type="scientific">Cymbomonas tetramitiformis</name>
    <dbReference type="NCBI Taxonomy" id="36881"/>
    <lineage>
        <taxon>Eukaryota</taxon>
        <taxon>Viridiplantae</taxon>
        <taxon>Chlorophyta</taxon>
        <taxon>Pyramimonadophyceae</taxon>
        <taxon>Pyramimonadales</taxon>
        <taxon>Pyramimonadaceae</taxon>
        <taxon>Cymbomonas</taxon>
    </lineage>
</organism>